<proteinExistence type="predicted"/>
<evidence type="ECO:0000313" key="1">
    <source>
        <dbReference type="EMBL" id="GMN30249.1"/>
    </source>
</evidence>
<keyword evidence="2" id="KW-1185">Reference proteome</keyword>
<dbReference type="PANTHER" id="PTHR34590:SF10">
    <property type="entry name" value="RECEPTOR-LIKE PROTEIN KINASE HERK 1"/>
    <property type="match status" value="1"/>
</dbReference>
<dbReference type="Proteomes" id="UP001187192">
    <property type="component" value="Unassembled WGS sequence"/>
</dbReference>
<evidence type="ECO:0000313" key="2">
    <source>
        <dbReference type="Proteomes" id="UP001187192"/>
    </source>
</evidence>
<name>A0AA88D8L7_FICCA</name>
<protein>
    <submittedName>
        <fullName evidence="1">Uncharacterized protein</fullName>
    </submittedName>
</protein>
<reference evidence="1" key="1">
    <citation type="submission" date="2023-07" db="EMBL/GenBank/DDBJ databases">
        <title>draft genome sequence of fig (Ficus carica).</title>
        <authorList>
            <person name="Takahashi T."/>
            <person name="Nishimura K."/>
        </authorList>
    </citation>
    <scope>NUCLEOTIDE SEQUENCE</scope>
</reference>
<dbReference type="Gramene" id="FCD_00020591-RA">
    <property type="protein sequence ID" value="FCD_00020591-RA:cds"/>
    <property type="gene ID" value="FCD_00020591"/>
</dbReference>
<organism evidence="1 2">
    <name type="scientific">Ficus carica</name>
    <name type="common">Common fig</name>
    <dbReference type="NCBI Taxonomy" id="3494"/>
    <lineage>
        <taxon>Eukaryota</taxon>
        <taxon>Viridiplantae</taxon>
        <taxon>Streptophyta</taxon>
        <taxon>Embryophyta</taxon>
        <taxon>Tracheophyta</taxon>
        <taxon>Spermatophyta</taxon>
        <taxon>Magnoliopsida</taxon>
        <taxon>eudicotyledons</taxon>
        <taxon>Gunneridae</taxon>
        <taxon>Pentapetalae</taxon>
        <taxon>rosids</taxon>
        <taxon>fabids</taxon>
        <taxon>Rosales</taxon>
        <taxon>Moraceae</taxon>
        <taxon>Ficeae</taxon>
        <taxon>Ficus</taxon>
    </lineage>
</organism>
<dbReference type="PANTHER" id="PTHR34590">
    <property type="entry name" value="OS03G0124300 PROTEIN-RELATED"/>
    <property type="match status" value="1"/>
</dbReference>
<sequence length="143" mass="15621">MCTVSFSVITENHVLLDDFSTSNTISVKEFSVDVTLDNLVSMFIPGLLNQTLETHVLRVNMGGPMVSFEDVALSMAVKDWNVAPATAYENILGLPVYEDYVTVLTVSDKLRVSIGPSTLPGVDPNAILNGLEIMKIKQFRSTP</sequence>
<accession>A0AA88D8L7</accession>
<dbReference type="InterPro" id="IPR045272">
    <property type="entry name" value="ANXUR1/2-like"/>
</dbReference>
<gene>
    <name evidence="1" type="ORF">TIFTF001_050653</name>
</gene>
<comment type="caution">
    <text evidence="1">The sequence shown here is derived from an EMBL/GenBank/DDBJ whole genome shotgun (WGS) entry which is preliminary data.</text>
</comment>
<dbReference type="EMBL" id="BTGU01008556">
    <property type="protein sequence ID" value="GMN30249.1"/>
    <property type="molecule type" value="Genomic_DNA"/>
</dbReference>
<dbReference type="AlphaFoldDB" id="A0AA88D8L7"/>
<dbReference type="GO" id="GO:0004714">
    <property type="term" value="F:transmembrane receptor protein tyrosine kinase activity"/>
    <property type="evidence" value="ECO:0007669"/>
    <property type="project" value="InterPro"/>
</dbReference>